<feature type="domain" description="Ricin B lectin" evidence="1">
    <location>
        <begin position="207"/>
        <end position="292"/>
    </location>
</feature>
<dbReference type="Pfam" id="PF14200">
    <property type="entry name" value="RicinB_lectin_2"/>
    <property type="match status" value="1"/>
</dbReference>
<name>A0A369JIZ7_HYPMA</name>
<organism evidence="2 3">
    <name type="scientific">Hypsizygus marmoreus</name>
    <name type="common">White beech mushroom</name>
    <name type="synonym">Agaricus marmoreus</name>
    <dbReference type="NCBI Taxonomy" id="39966"/>
    <lineage>
        <taxon>Eukaryota</taxon>
        <taxon>Fungi</taxon>
        <taxon>Dikarya</taxon>
        <taxon>Basidiomycota</taxon>
        <taxon>Agaricomycotina</taxon>
        <taxon>Agaricomycetes</taxon>
        <taxon>Agaricomycetidae</taxon>
        <taxon>Agaricales</taxon>
        <taxon>Tricholomatineae</taxon>
        <taxon>Lyophyllaceae</taxon>
        <taxon>Hypsizygus</taxon>
    </lineage>
</organism>
<proteinExistence type="predicted"/>
<dbReference type="EMBL" id="LUEZ02000077">
    <property type="protein sequence ID" value="RDB19683.1"/>
    <property type="molecule type" value="Genomic_DNA"/>
</dbReference>
<dbReference type="Proteomes" id="UP000076154">
    <property type="component" value="Unassembled WGS sequence"/>
</dbReference>
<dbReference type="SUPFAM" id="SSF50370">
    <property type="entry name" value="Ricin B-like lectins"/>
    <property type="match status" value="2"/>
</dbReference>
<evidence type="ECO:0000313" key="3">
    <source>
        <dbReference type="Proteomes" id="UP000076154"/>
    </source>
</evidence>
<dbReference type="InterPro" id="IPR035992">
    <property type="entry name" value="Ricin_B-like_lectins"/>
</dbReference>
<dbReference type="InParanoid" id="A0A369JIZ7"/>
<evidence type="ECO:0000313" key="2">
    <source>
        <dbReference type="EMBL" id="RDB19683.1"/>
    </source>
</evidence>
<dbReference type="InterPro" id="IPR000772">
    <property type="entry name" value="Ricin_B_lectin"/>
</dbReference>
<comment type="caution">
    <text evidence="2">The sequence shown here is derived from an EMBL/GenBank/DDBJ whole genome shotgun (WGS) entry which is preliminary data.</text>
</comment>
<dbReference type="Gene3D" id="2.80.10.50">
    <property type="match status" value="2"/>
</dbReference>
<accession>A0A369JIZ7</accession>
<keyword evidence="3" id="KW-1185">Reference proteome</keyword>
<protein>
    <recommendedName>
        <fullName evidence="1">Ricin B lectin domain-containing protein</fullName>
    </recommendedName>
</protein>
<sequence length="355" mass="39557">MHQLMTKAEASHWRLKAQSFYEPVHARSFEGGDERGSFGHAVYGRQSLRLMTYKHLVRTSQRIILCLFDSGFAYPRRSLTMRLFSGAQYKIVNDQSGTALSVDSQDAVGIMYRGDASQRWELVNAGTDIWYLKSASGNLYPSKDKSKEKLIVVGDVNFPWQIVEEAVSGTFKIYTLGNDDEALEIDGGNPYDGTLARLVSPMDGERSQIWRFEELPPEEPPLSNLEDQGIYRIINDASGALLTLGTSGNPRPVVGAPISANASQQWQIFLATPTDVWYLQPVADPSVFLVETAGVNKSVGAVNVKASWNIVPEIGGNFKIYKMFIQEVLQLDGTTVRLVSPVAGDRRQLWRFEKV</sequence>
<gene>
    <name evidence="2" type="ORF">Hypma_013334</name>
</gene>
<reference evidence="2" key="1">
    <citation type="submission" date="2018-04" db="EMBL/GenBank/DDBJ databases">
        <title>Whole genome sequencing of Hypsizygus marmoreus.</title>
        <authorList>
            <person name="Choi I.-G."/>
            <person name="Min B."/>
            <person name="Kim J.-G."/>
            <person name="Kim S."/>
            <person name="Oh Y.-L."/>
            <person name="Kong W.-S."/>
            <person name="Park H."/>
            <person name="Jeong J."/>
            <person name="Song E.-S."/>
        </authorList>
    </citation>
    <scope>NUCLEOTIDE SEQUENCE [LARGE SCALE GENOMIC DNA]</scope>
    <source>
        <strain evidence="2">51987-8</strain>
    </source>
</reference>
<evidence type="ECO:0000259" key="1">
    <source>
        <dbReference type="Pfam" id="PF14200"/>
    </source>
</evidence>
<dbReference type="AlphaFoldDB" id="A0A369JIZ7"/>